<gene>
    <name evidence="2" type="ORF">NDU88_001962</name>
</gene>
<dbReference type="AlphaFoldDB" id="A0AAV7QBB7"/>
<dbReference type="EMBL" id="JANPWB010000010">
    <property type="protein sequence ID" value="KAJ1135523.1"/>
    <property type="molecule type" value="Genomic_DNA"/>
</dbReference>
<protein>
    <submittedName>
        <fullName evidence="2">Uncharacterized protein</fullName>
    </submittedName>
</protein>
<organism evidence="2 3">
    <name type="scientific">Pleurodeles waltl</name>
    <name type="common">Iberian ribbed newt</name>
    <dbReference type="NCBI Taxonomy" id="8319"/>
    <lineage>
        <taxon>Eukaryota</taxon>
        <taxon>Metazoa</taxon>
        <taxon>Chordata</taxon>
        <taxon>Craniata</taxon>
        <taxon>Vertebrata</taxon>
        <taxon>Euteleostomi</taxon>
        <taxon>Amphibia</taxon>
        <taxon>Batrachia</taxon>
        <taxon>Caudata</taxon>
        <taxon>Salamandroidea</taxon>
        <taxon>Salamandridae</taxon>
        <taxon>Pleurodelinae</taxon>
        <taxon>Pleurodeles</taxon>
    </lineage>
</organism>
<feature type="region of interest" description="Disordered" evidence="1">
    <location>
        <begin position="178"/>
        <end position="201"/>
    </location>
</feature>
<accession>A0AAV7QBB7</accession>
<proteinExistence type="predicted"/>
<sequence length="201" mass="21918">MPSYPGLVKICIRAYLRSLEYDVQYTSIGSLLALRYCMELHALGAALPVFLRVGPQSPLHRRAALRSFRSAAHPRRVHQAVAVMERSPPATLAQKQTSLCCHLAPAARAMANLTRRWYNPIAIFYPPPTAPSPGLSECVCAVRPRRGPGESRFTFTYRRSLTMRAHLFTSGLTNDVSPAGCTRRAPGRGGAGTSARGSSLV</sequence>
<evidence type="ECO:0000313" key="3">
    <source>
        <dbReference type="Proteomes" id="UP001066276"/>
    </source>
</evidence>
<comment type="caution">
    <text evidence="2">The sequence shown here is derived from an EMBL/GenBank/DDBJ whole genome shotgun (WGS) entry which is preliminary data.</text>
</comment>
<reference evidence="2" key="1">
    <citation type="journal article" date="2022" name="bioRxiv">
        <title>Sequencing and chromosome-scale assembly of the giantPleurodeles waltlgenome.</title>
        <authorList>
            <person name="Brown T."/>
            <person name="Elewa A."/>
            <person name="Iarovenko S."/>
            <person name="Subramanian E."/>
            <person name="Araus A.J."/>
            <person name="Petzold A."/>
            <person name="Susuki M."/>
            <person name="Suzuki K.-i.T."/>
            <person name="Hayashi T."/>
            <person name="Toyoda A."/>
            <person name="Oliveira C."/>
            <person name="Osipova E."/>
            <person name="Leigh N.D."/>
            <person name="Simon A."/>
            <person name="Yun M.H."/>
        </authorList>
    </citation>
    <scope>NUCLEOTIDE SEQUENCE</scope>
    <source>
        <strain evidence="2">20211129_DDA</strain>
        <tissue evidence="2">Liver</tissue>
    </source>
</reference>
<name>A0AAV7QBB7_PLEWA</name>
<dbReference type="Proteomes" id="UP001066276">
    <property type="component" value="Chromosome 6"/>
</dbReference>
<keyword evidence="3" id="KW-1185">Reference proteome</keyword>
<evidence type="ECO:0000313" key="2">
    <source>
        <dbReference type="EMBL" id="KAJ1135523.1"/>
    </source>
</evidence>
<evidence type="ECO:0000256" key="1">
    <source>
        <dbReference type="SAM" id="MobiDB-lite"/>
    </source>
</evidence>